<accession>F6H9V5</accession>
<organism evidence="1 2">
    <name type="scientific">Vitis vinifera</name>
    <name type="common">Grape</name>
    <dbReference type="NCBI Taxonomy" id="29760"/>
    <lineage>
        <taxon>Eukaryota</taxon>
        <taxon>Viridiplantae</taxon>
        <taxon>Streptophyta</taxon>
        <taxon>Embryophyta</taxon>
        <taxon>Tracheophyta</taxon>
        <taxon>Spermatophyta</taxon>
        <taxon>Magnoliopsida</taxon>
        <taxon>eudicotyledons</taxon>
        <taxon>Gunneridae</taxon>
        <taxon>Pentapetalae</taxon>
        <taxon>rosids</taxon>
        <taxon>Vitales</taxon>
        <taxon>Vitaceae</taxon>
        <taxon>Viteae</taxon>
        <taxon>Vitis</taxon>
    </lineage>
</organism>
<keyword evidence="2" id="KW-1185">Reference proteome</keyword>
<dbReference type="EMBL" id="FN595503">
    <property type="protein sequence ID" value="CCB48998.1"/>
    <property type="molecule type" value="Genomic_DNA"/>
</dbReference>
<dbReference type="HOGENOM" id="CLU_2547220_0_0_1"/>
<dbReference type="Proteomes" id="UP000009183">
    <property type="component" value="Chromosome 19"/>
</dbReference>
<evidence type="ECO:0000313" key="2">
    <source>
        <dbReference type="Proteomes" id="UP000009183"/>
    </source>
</evidence>
<dbReference type="PaxDb" id="29760-VIT_19s0085g00480.t01"/>
<reference evidence="2" key="1">
    <citation type="journal article" date="2007" name="Nature">
        <title>The grapevine genome sequence suggests ancestral hexaploidization in major angiosperm phyla.</title>
        <authorList>
            <consortium name="The French-Italian Public Consortium for Grapevine Genome Characterization."/>
            <person name="Jaillon O."/>
            <person name="Aury J.-M."/>
            <person name="Noel B."/>
            <person name="Policriti A."/>
            <person name="Clepet C."/>
            <person name="Casagrande A."/>
            <person name="Choisne N."/>
            <person name="Aubourg S."/>
            <person name="Vitulo N."/>
            <person name="Jubin C."/>
            <person name="Vezzi A."/>
            <person name="Legeai F."/>
            <person name="Hugueney P."/>
            <person name="Dasilva C."/>
            <person name="Horner D."/>
            <person name="Mica E."/>
            <person name="Jublot D."/>
            <person name="Poulain J."/>
            <person name="Bruyere C."/>
            <person name="Billault A."/>
            <person name="Segurens B."/>
            <person name="Gouyvenoux M."/>
            <person name="Ugarte E."/>
            <person name="Cattonaro F."/>
            <person name="Anthouard V."/>
            <person name="Vico V."/>
            <person name="Del Fabbro C."/>
            <person name="Alaux M."/>
            <person name="Di Gaspero G."/>
            <person name="Dumas V."/>
            <person name="Felice N."/>
            <person name="Paillard S."/>
            <person name="Juman I."/>
            <person name="Moroldo M."/>
            <person name="Scalabrin S."/>
            <person name="Canaguier A."/>
            <person name="Le Clainche I."/>
            <person name="Malacrida G."/>
            <person name="Durand E."/>
            <person name="Pesole G."/>
            <person name="Laucou V."/>
            <person name="Chatelet P."/>
            <person name="Merdinoglu D."/>
            <person name="Delledonne M."/>
            <person name="Pezzotti M."/>
            <person name="Lecharny A."/>
            <person name="Scarpelli C."/>
            <person name="Artiguenave F."/>
            <person name="Pe M.E."/>
            <person name="Valle G."/>
            <person name="Morgante M."/>
            <person name="Caboche M."/>
            <person name="Adam-Blondon A.-F."/>
            <person name="Weissenbach J."/>
            <person name="Quetier F."/>
            <person name="Wincker P."/>
        </authorList>
    </citation>
    <scope>NUCLEOTIDE SEQUENCE [LARGE SCALE GENOMIC DNA]</scope>
    <source>
        <strain evidence="2">cv. Pinot noir / PN40024</strain>
    </source>
</reference>
<proteinExistence type="predicted"/>
<sequence length="83" mass="9681">MKFVIEEDPEFTYGANDTRSILLYMVAEREFEDIKYDHLLAFHQLSVIMGRTALHDTIVFNDKGLLPTREKYHGISGVGKRYE</sequence>
<dbReference type="AlphaFoldDB" id="F6H9V5"/>
<gene>
    <name evidence="1" type="ordered locus">VIT_19s0085g00480</name>
</gene>
<dbReference type="InParanoid" id="F6H9V5"/>
<protein>
    <submittedName>
        <fullName evidence="1">Uncharacterized protein</fullName>
    </submittedName>
</protein>
<evidence type="ECO:0000313" key="1">
    <source>
        <dbReference type="EMBL" id="CCB48998.1"/>
    </source>
</evidence>
<name>F6H9V5_VITVI</name>